<keyword evidence="6 13" id="KW-0812">Transmembrane</keyword>
<dbReference type="Proteomes" id="UP000501534">
    <property type="component" value="Chromosome"/>
</dbReference>
<comment type="similarity">
    <text evidence="2 13">Belongs to the OXA1/ALB3/YidC family. Type 1 subfamily.</text>
</comment>
<feature type="domain" description="Membrane insertase YidC N-terminal" evidence="16">
    <location>
        <begin position="91"/>
        <end position="371"/>
    </location>
</feature>
<keyword evidence="4 13" id="KW-0813">Transport</keyword>
<comment type="caution">
    <text evidence="13">Lacks conserved residue(s) required for the propagation of feature annotation.</text>
</comment>
<keyword evidence="8 13" id="KW-1133">Transmembrane helix</keyword>
<dbReference type="NCBIfam" id="TIGR03593">
    <property type="entry name" value="yidC_nterm"/>
    <property type="match status" value="1"/>
</dbReference>
<dbReference type="InterPro" id="IPR028053">
    <property type="entry name" value="Membr_insert_YidC_N"/>
</dbReference>
<feature type="transmembrane region" description="Helical" evidence="13">
    <location>
        <begin position="451"/>
        <end position="472"/>
    </location>
</feature>
<dbReference type="PANTHER" id="PTHR12428:SF65">
    <property type="entry name" value="CYTOCHROME C OXIDASE ASSEMBLY PROTEIN COX18, MITOCHONDRIAL"/>
    <property type="match status" value="1"/>
</dbReference>
<feature type="transmembrane region" description="Helical" evidence="13">
    <location>
        <begin position="382"/>
        <end position="402"/>
    </location>
</feature>
<dbReference type="AlphaFoldDB" id="A0A6M4H1I8"/>
<evidence type="ECO:0000256" key="11">
    <source>
        <dbReference type="ARBA" id="ARBA00033245"/>
    </source>
</evidence>
<evidence type="ECO:0000256" key="13">
    <source>
        <dbReference type="HAMAP-Rule" id="MF_01810"/>
    </source>
</evidence>
<proteinExistence type="inferred from homology"/>
<evidence type="ECO:0000256" key="7">
    <source>
        <dbReference type="ARBA" id="ARBA00022927"/>
    </source>
</evidence>
<dbReference type="GO" id="GO:0015031">
    <property type="term" value="P:protein transport"/>
    <property type="evidence" value="ECO:0007669"/>
    <property type="project" value="UniProtKB-KW"/>
</dbReference>
<dbReference type="CDD" id="cd20070">
    <property type="entry name" value="5TM_YidC_Alb3"/>
    <property type="match status" value="1"/>
</dbReference>
<evidence type="ECO:0000256" key="6">
    <source>
        <dbReference type="ARBA" id="ARBA00022692"/>
    </source>
</evidence>
<dbReference type="Gene3D" id="2.70.98.90">
    <property type="match status" value="1"/>
</dbReference>
<evidence type="ECO:0000256" key="5">
    <source>
        <dbReference type="ARBA" id="ARBA00022475"/>
    </source>
</evidence>
<gene>
    <name evidence="13 17" type="primary">yidC</name>
    <name evidence="17" type="ORF">DSM104443_04310</name>
</gene>
<evidence type="ECO:0000256" key="8">
    <source>
        <dbReference type="ARBA" id="ARBA00022989"/>
    </source>
</evidence>
<evidence type="ECO:0000256" key="1">
    <source>
        <dbReference type="ARBA" id="ARBA00004429"/>
    </source>
</evidence>
<dbReference type="CDD" id="cd19961">
    <property type="entry name" value="EcYidC-like_peri"/>
    <property type="match status" value="1"/>
</dbReference>
<evidence type="ECO:0000256" key="4">
    <source>
        <dbReference type="ARBA" id="ARBA00022448"/>
    </source>
</evidence>
<dbReference type="InterPro" id="IPR038221">
    <property type="entry name" value="YidC_periplasmic_sf"/>
</dbReference>
<dbReference type="PRINTS" id="PR00701">
    <property type="entry name" value="60KDINNERMP"/>
</dbReference>
<dbReference type="GO" id="GO:0051205">
    <property type="term" value="P:protein insertion into membrane"/>
    <property type="evidence" value="ECO:0007669"/>
    <property type="project" value="TreeGrafter"/>
</dbReference>
<dbReference type="Pfam" id="PF14849">
    <property type="entry name" value="YidC_periplas"/>
    <property type="match status" value="1"/>
</dbReference>
<dbReference type="InterPro" id="IPR047196">
    <property type="entry name" value="YidC_ALB_C"/>
</dbReference>
<keyword evidence="5 13" id="KW-1003">Cell membrane</keyword>
<dbReference type="PRINTS" id="PR01900">
    <property type="entry name" value="YIDCPROTEIN"/>
</dbReference>
<reference evidence="17 18" key="1">
    <citation type="submission" date="2020-04" db="EMBL/GenBank/DDBJ databases">
        <title>Usitatibacter rugosus gen. nov., sp. nov. and Usitatibacter palustris sp. nov., novel members of Usitatibacteraceae fam. nov. within the order Nitrosomonadales isolated from soil.</title>
        <authorList>
            <person name="Huber K.J."/>
            <person name="Neumann-Schaal M."/>
            <person name="Geppert A."/>
            <person name="Luckner M."/>
            <person name="Wanner G."/>
            <person name="Overmann J."/>
        </authorList>
    </citation>
    <scope>NUCLEOTIDE SEQUENCE [LARGE SCALE GENOMIC DNA]</scope>
    <source>
        <strain evidence="17 18">0125_3</strain>
    </source>
</reference>
<dbReference type="NCBIfam" id="TIGR03592">
    <property type="entry name" value="yidC_oxa1_cterm"/>
    <property type="match status" value="1"/>
</dbReference>
<dbReference type="NCBIfam" id="NF002352">
    <property type="entry name" value="PRK01318.1-3"/>
    <property type="match status" value="1"/>
</dbReference>
<evidence type="ECO:0000256" key="9">
    <source>
        <dbReference type="ARBA" id="ARBA00023136"/>
    </source>
</evidence>
<name>A0A6M4H1I8_9PROT</name>
<dbReference type="GO" id="GO:0005886">
    <property type="term" value="C:plasma membrane"/>
    <property type="evidence" value="ECO:0007669"/>
    <property type="project" value="UniProtKB-SubCell"/>
</dbReference>
<evidence type="ECO:0000259" key="16">
    <source>
        <dbReference type="Pfam" id="PF14849"/>
    </source>
</evidence>
<keyword evidence="10 13" id="KW-0143">Chaperone</keyword>
<dbReference type="PANTHER" id="PTHR12428">
    <property type="entry name" value="OXA1"/>
    <property type="match status" value="1"/>
</dbReference>
<evidence type="ECO:0000256" key="2">
    <source>
        <dbReference type="ARBA" id="ARBA00010527"/>
    </source>
</evidence>
<evidence type="ECO:0000256" key="14">
    <source>
        <dbReference type="SAM" id="MobiDB-lite"/>
    </source>
</evidence>
<protein>
    <recommendedName>
        <fullName evidence="3 13">Membrane protein insertase YidC</fullName>
    </recommendedName>
    <alternativeName>
        <fullName evidence="12 13">Foldase YidC</fullName>
    </alternativeName>
    <alternativeName>
        <fullName evidence="11 13">Membrane integrase YidC</fullName>
    </alternativeName>
    <alternativeName>
        <fullName evidence="13">Membrane protein YidC</fullName>
    </alternativeName>
</protein>
<dbReference type="EMBL" id="CP053069">
    <property type="protein sequence ID" value="QJR13215.1"/>
    <property type="molecule type" value="Genomic_DNA"/>
</dbReference>
<keyword evidence="18" id="KW-1185">Reference proteome</keyword>
<sequence length="572" mass="63172">MMDTQRLVALVVFTLSALLLWDAWQKHNAPKVSPPSVVTSVPAGPSSVPSAPTTTPGSAATATTAAVPSAVPGAQLTAPGVTAATGEPVIVKTDLFDVELNTQGGDIRRVTLKKVFSALDRNKPLTLLEPDPKHFFITQSGLLDDSRSLPTHKTMFVPEAKSYALADGQNALEVKLTAKDANGVEVVKRYTFKRGTYEIDLHYDIKNGSDKPLPNATAYYQFLRDNNQPSQEAAQTSSFAGVATFTGPAVYTEASKFHKVDFKDIEKAKQTHPKEATDGWIAMIQHYFVSAWVPKPGVKRTYFTTHIVDNLYTVGVTVPMGTIAPGATLTTDTPLYIGPQETDKLEKIAPGLELVVDYGWLHILAAPLFWLLKWLHALIGNWGWAIIALTVLIKLVFYPLNAKAGRSMASMKVLAPKMEKLKQLYGEDKQKLNTAMMELYKTEKINPLGGCLPILVQIPVFIALYWVLLASIELRHAPWLGWIQDLSAPDPYFVLPVIYAISMFVQTKLNPAPADPVQAKVMMLMPVMFSVFFLFFPSGLVLYWVVQNLIGIAQQWHINRTLERESKAKARR</sequence>
<feature type="domain" description="Membrane insertase YidC/Oxa/ALB C-terminal" evidence="15">
    <location>
        <begin position="382"/>
        <end position="560"/>
    </location>
</feature>
<evidence type="ECO:0000256" key="12">
    <source>
        <dbReference type="ARBA" id="ARBA00033342"/>
    </source>
</evidence>
<organism evidence="17 18">
    <name type="scientific">Usitatibacter rugosus</name>
    <dbReference type="NCBI Taxonomy" id="2732067"/>
    <lineage>
        <taxon>Bacteria</taxon>
        <taxon>Pseudomonadati</taxon>
        <taxon>Pseudomonadota</taxon>
        <taxon>Betaproteobacteria</taxon>
        <taxon>Nitrosomonadales</taxon>
        <taxon>Usitatibacteraceae</taxon>
        <taxon>Usitatibacter</taxon>
    </lineage>
</organism>
<feature type="compositionally biased region" description="Low complexity" evidence="14">
    <location>
        <begin position="34"/>
        <end position="61"/>
    </location>
</feature>
<dbReference type="Pfam" id="PF02096">
    <property type="entry name" value="60KD_IMP"/>
    <property type="match status" value="1"/>
</dbReference>
<keyword evidence="7 13" id="KW-0653">Protein transport</keyword>
<evidence type="ECO:0000313" key="17">
    <source>
        <dbReference type="EMBL" id="QJR13215.1"/>
    </source>
</evidence>
<dbReference type="InterPro" id="IPR028055">
    <property type="entry name" value="YidC/Oxa/ALB_C"/>
</dbReference>
<comment type="subcellular location">
    <subcellularLocation>
        <location evidence="1">Cell inner membrane</location>
        <topology evidence="1">Multi-pass membrane protein</topology>
    </subcellularLocation>
    <subcellularLocation>
        <location evidence="13">Cell membrane</location>
        <topology evidence="13">Multi-pass membrane protein</topology>
    </subcellularLocation>
</comment>
<evidence type="ECO:0000256" key="10">
    <source>
        <dbReference type="ARBA" id="ARBA00023186"/>
    </source>
</evidence>
<dbReference type="NCBIfam" id="NF002353">
    <property type="entry name" value="PRK01318.1-4"/>
    <property type="match status" value="1"/>
</dbReference>
<keyword evidence="9 13" id="KW-0472">Membrane</keyword>
<feature type="region of interest" description="Disordered" evidence="14">
    <location>
        <begin position="30"/>
        <end position="61"/>
    </location>
</feature>
<dbReference type="InterPro" id="IPR019998">
    <property type="entry name" value="Membr_insert_YidC"/>
</dbReference>
<accession>A0A6M4H1I8</accession>
<evidence type="ECO:0000259" key="15">
    <source>
        <dbReference type="Pfam" id="PF02096"/>
    </source>
</evidence>
<feature type="transmembrane region" description="Helical" evidence="13">
    <location>
        <begin position="521"/>
        <end position="546"/>
    </location>
</feature>
<dbReference type="KEGG" id="uru:DSM104443_04310"/>
<evidence type="ECO:0000256" key="3">
    <source>
        <dbReference type="ARBA" id="ARBA00015325"/>
    </source>
</evidence>
<dbReference type="GO" id="GO:0032977">
    <property type="term" value="F:membrane insertase activity"/>
    <property type="evidence" value="ECO:0007669"/>
    <property type="project" value="InterPro"/>
</dbReference>
<comment type="subunit">
    <text evidence="13">Interacts with the Sec translocase complex via SecD. Specifically interacts with transmembrane segments of nascent integral membrane proteins during membrane integration.</text>
</comment>
<dbReference type="HAMAP" id="MF_01810">
    <property type="entry name" value="YidC_type1"/>
    <property type="match status" value="1"/>
</dbReference>
<comment type="function">
    <text evidence="13">Required for the insertion and/or proper folding and/or complex formation of integral membrane proteins into the membrane. Involved in integration of membrane proteins that insert both dependently and independently of the Sec translocase complex, as well as at least some lipoproteins. Aids folding of multispanning membrane proteins.</text>
</comment>
<evidence type="ECO:0000313" key="18">
    <source>
        <dbReference type="Proteomes" id="UP000501534"/>
    </source>
</evidence>
<dbReference type="InterPro" id="IPR001708">
    <property type="entry name" value="YidC/ALB3/OXA1/COX18"/>
</dbReference>